<evidence type="ECO:0000256" key="6">
    <source>
        <dbReference type="ARBA" id="ARBA00022989"/>
    </source>
</evidence>
<keyword evidence="4" id="KW-0812">Transmembrane</keyword>
<evidence type="ECO:0000256" key="9">
    <source>
        <dbReference type="RuleBase" id="RU363009"/>
    </source>
</evidence>
<comment type="function">
    <text evidence="9">Component of the MICOS complex, a large protein complex of the mitochondrial inner membrane that plays crucial roles in the maintenance of crista junctions, inner membrane architecture, and formation of contact sites to the outer membrane.</text>
</comment>
<dbReference type="Pfam" id="PF15884">
    <property type="entry name" value="QIL1"/>
    <property type="match status" value="1"/>
</dbReference>
<keyword evidence="7 9" id="KW-0496">Mitochondrion</keyword>
<dbReference type="KEGG" id="pmrn:116953508"/>
<keyword evidence="6" id="KW-1133">Transmembrane helix</keyword>
<protein>
    <recommendedName>
        <fullName evidence="3 9">MICOS complex subunit MIC13</fullName>
    </recommendedName>
</protein>
<dbReference type="GO" id="GO:0061617">
    <property type="term" value="C:MICOS complex"/>
    <property type="evidence" value="ECO:0007669"/>
    <property type="project" value="UniProtKB-UniRule"/>
</dbReference>
<sequence length="120" mass="12441">MGPDAGSDEKETGTTLSVKLGLAGGAVYVASSQGVFRDGEDGEGALSRLGDTVSPVLNKYLGPYVGPYLPKVPSGVGVCETVKSAWNSGVHTSILALSNLPQRSGEWAGQGWTYVRDLVK</sequence>
<evidence type="ECO:0000256" key="3">
    <source>
        <dbReference type="ARBA" id="ARBA00018172"/>
    </source>
</evidence>
<evidence type="ECO:0000256" key="5">
    <source>
        <dbReference type="ARBA" id="ARBA00022792"/>
    </source>
</evidence>
<proteinExistence type="inferred from homology"/>
<evidence type="ECO:0000313" key="11">
    <source>
        <dbReference type="RefSeq" id="XP_032829655.1"/>
    </source>
</evidence>
<dbReference type="PANTHER" id="PTHR31816">
    <property type="entry name" value="MICOS COMPLEX SUBUNIT MIC13"/>
    <property type="match status" value="1"/>
</dbReference>
<organism evidence="10 11">
    <name type="scientific">Petromyzon marinus</name>
    <name type="common">Sea lamprey</name>
    <dbReference type="NCBI Taxonomy" id="7757"/>
    <lineage>
        <taxon>Eukaryota</taxon>
        <taxon>Metazoa</taxon>
        <taxon>Chordata</taxon>
        <taxon>Craniata</taxon>
        <taxon>Vertebrata</taxon>
        <taxon>Cyclostomata</taxon>
        <taxon>Hyperoartia</taxon>
        <taxon>Petromyzontiformes</taxon>
        <taxon>Petromyzontidae</taxon>
        <taxon>Petromyzon</taxon>
    </lineage>
</organism>
<evidence type="ECO:0000256" key="2">
    <source>
        <dbReference type="ARBA" id="ARBA00006771"/>
    </source>
</evidence>
<evidence type="ECO:0000256" key="4">
    <source>
        <dbReference type="ARBA" id="ARBA00022692"/>
    </source>
</evidence>
<evidence type="ECO:0000256" key="8">
    <source>
        <dbReference type="ARBA" id="ARBA00023136"/>
    </source>
</evidence>
<dbReference type="AlphaFoldDB" id="A0AAJ7XCU7"/>
<dbReference type="GO" id="GO:0042407">
    <property type="term" value="P:cristae formation"/>
    <property type="evidence" value="ECO:0007669"/>
    <property type="project" value="TreeGrafter"/>
</dbReference>
<gene>
    <name evidence="11" type="primary">MICOS13</name>
</gene>
<name>A0AAJ7XCU7_PETMA</name>
<dbReference type="RefSeq" id="XP_032829655.1">
    <property type="nucleotide sequence ID" value="XM_032973764.1"/>
</dbReference>
<evidence type="ECO:0000256" key="7">
    <source>
        <dbReference type="ARBA" id="ARBA00023128"/>
    </source>
</evidence>
<dbReference type="InterPro" id="IPR026769">
    <property type="entry name" value="Mic13"/>
</dbReference>
<comment type="subunit">
    <text evidence="9">Component of the mitochondrial contact site and cristae organizing system (MICOS) complex.</text>
</comment>
<comment type="subcellular location">
    <subcellularLocation>
        <location evidence="1 9">Mitochondrion inner membrane</location>
        <topology evidence="1 9">Single-pass membrane protein</topology>
    </subcellularLocation>
</comment>
<keyword evidence="5 9" id="KW-0999">Mitochondrion inner membrane</keyword>
<keyword evidence="10" id="KW-1185">Reference proteome</keyword>
<reference evidence="11" key="1">
    <citation type="submission" date="2025-08" db="UniProtKB">
        <authorList>
            <consortium name="RefSeq"/>
        </authorList>
    </citation>
    <scope>IDENTIFICATION</scope>
    <source>
        <tissue evidence="11">Sperm</tissue>
    </source>
</reference>
<accession>A0AAJ7XCU7</accession>
<dbReference type="CTD" id="125988"/>
<comment type="similarity">
    <text evidence="2 9">Belongs to the MICOS complex subunit Mic13 family.</text>
</comment>
<evidence type="ECO:0000313" key="10">
    <source>
        <dbReference type="Proteomes" id="UP001318040"/>
    </source>
</evidence>
<keyword evidence="8" id="KW-0472">Membrane</keyword>
<evidence type="ECO:0000256" key="1">
    <source>
        <dbReference type="ARBA" id="ARBA00004434"/>
    </source>
</evidence>
<dbReference type="PANTHER" id="PTHR31816:SF3">
    <property type="entry name" value="MICOS COMPLEX SUBUNIT MIC13"/>
    <property type="match status" value="1"/>
</dbReference>
<dbReference type="GO" id="GO:0044284">
    <property type="term" value="C:mitochondrial crista junction"/>
    <property type="evidence" value="ECO:0007669"/>
    <property type="project" value="TreeGrafter"/>
</dbReference>
<dbReference type="Proteomes" id="UP001318040">
    <property type="component" value="Chromosome 52"/>
</dbReference>